<comment type="similarity">
    <text evidence="1">Belongs to the protein kinase superfamily. ADCK protein kinase family.</text>
</comment>
<gene>
    <name evidence="4" type="ORF">Q4F26_01095</name>
</gene>
<dbReference type="SUPFAM" id="SSF56112">
    <property type="entry name" value="Protein kinase-like (PK-like)"/>
    <property type="match status" value="1"/>
</dbReference>
<dbReference type="EMBL" id="JAUNQW010000002">
    <property type="protein sequence ID" value="MDO5456917.1"/>
    <property type="molecule type" value="Genomic_DNA"/>
</dbReference>
<feature type="transmembrane region" description="Helical" evidence="2">
    <location>
        <begin position="505"/>
        <end position="526"/>
    </location>
</feature>
<dbReference type="GO" id="GO:0005524">
    <property type="term" value="F:ATP binding"/>
    <property type="evidence" value="ECO:0007669"/>
    <property type="project" value="InterPro"/>
</dbReference>
<evidence type="ECO:0000313" key="4">
    <source>
        <dbReference type="EMBL" id="MDO5456917.1"/>
    </source>
</evidence>
<keyword evidence="2" id="KW-0812">Transmembrane</keyword>
<dbReference type="Proteomes" id="UP001171751">
    <property type="component" value="Unassembled WGS sequence"/>
</dbReference>
<evidence type="ECO:0000313" key="5">
    <source>
        <dbReference type="Proteomes" id="UP001171751"/>
    </source>
</evidence>
<dbReference type="InterPro" id="IPR004147">
    <property type="entry name" value="ABC1_dom"/>
</dbReference>
<keyword evidence="2" id="KW-0472">Membrane</keyword>
<accession>A0AA43RK06</accession>
<dbReference type="GO" id="GO:0004672">
    <property type="term" value="F:protein kinase activity"/>
    <property type="evidence" value="ECO:0007669"/>
    <property type="project" value="InterPro"/>
</dbReference>
<dbReference type="Pfam" id="PF03109">
    <property type="entry name" value="ABC1"/>
    <property type="match status" value="1"/>
</dbReference>
<comment type="caution">
    <text evidence="4">The sequence shown here is derived from an EMBL/GenBank/DDBJ whole genome shotgun (WGS) entry which is preliminary data.</text>
</comment>
<feature type="transmembrane region" description="Helical" evidence="2">
    <location>
        <begin position="479"/>
        <end position="499"/>
    </location>
</feature>
<organism evidence="4 5">
    <name type="scientific">Atopococcus tabaci</name>
    <dbReference type="NCBI Taxonomy" id="269774"/>
    <lineage>
        <taxon>Bacteria</taxon>
        <taxon>Bacillati</taxon>
        <taxon>Bacillota</taxon>
        <taxon>Bacilli</taxon>
        <taxon>Lactobacillales</taxon>
        <taxon>Carnobacteriaceae</taxon>
        <taxon>Atopococcus</taxon>
    </lineage>
</organism>
<evidence type="ECO:0000259" key="3">
    <source>
        <dbReference type="PROSITE" id="PS50011"/>
    </source>
</evidence>
<keyword evidence="4" id="KW-0418">Kinase</keyword>
<sequence>MAKSNRERLSEIVTTLGKYGFGHIYRIYVRTGNQAEDARRFRMAFEELGPSFIKIGQILSTRHDLLPDAYISELQKLQDHARSVPYAAVKEIVESELNASLEELFDYFDEEPLASASIAQVHRARLKSGESVIVKVQRPEIEEELLRDIHLFSQFLSVAPDTMKDMIMNIDAAFDEIETSTARELNFRMEARALNTFRLKTKDSKLVNSPRLHMDYVTTRVLVQEYIEGIPILKSEELIKEGYVLEDIAEKLIFSFMNQIFDYGFYHGDPHPGNLLIKDQQIYFIDFGIVGEVSDSMRELLTEITKAALTENISKLMTLVLQVARTEHQVDQVEFYDDLSYYFKHYSTRSLGSIKIEVVFDQFMEVMHKHKLALPHELITLVRALIILEGVIFDLSPEIDAMTILKSYYQQSDVFNLLALPSKEKLALTTYGMLEKLIKLPDDTSQLVDHLLNGRFVINAKLVDRENRWKDIELMVNRMIYALILASLILASAIIVALSTGGLSIIAIIVFLGAAIVGIWLLISIFKSGMF</sequence>
<protein>
    <submittedName>
        <fullName evidence="4">Lipopolysaccharide core heptose(II) kinase RfaY</fullName>
    </submittedName>
</protein>
<dbReference type="CDD" id="cd05121">
    <property type="entry name" value="ABC1_ADCK3-like"/>
    <property type="match status" value="1"/>
</dbReference>
<feature type="domain" description="Protein kinase" evidence="3">
    <location>
        <begin position="107"/>
        <end position="484"/>
    </location>
</feature>
<dbReference type="AlphaFoldDB" id="A0AA43RK06"/>
<dbReference type="PANTHER" id="PTHR10566">
    <property type="entry name" value="CHAPERONE-ACTIVITY OF BC1 COMPLEX CABC1 -RELATED"/>
    <property type="match status" value="1"/>
</dbReference>
<reference evidence="4" key="1">
    <citation type="submission" date="2023-07" db="EMBL/GenBank/DDBJ databases">
        <title>Between Cages and Wild: Unraveling the Impact of Captivity on Animal Microbiomes and Antimicrobial Resistance.</title>
        <authorList>
            <person name="Schmartz G.P."/>
            <person name="Rehner J."/>
            <person name="Schuff M.J."/>
            <person name="Becker S.L."/>
            <person name="Kravczyk M."/>
            <person name="Gurevich A."/>
            <person name="Francke R."/>
            <person name="Mueller R."/>
            <person name="Keller V."/>
            <person name="Keller A."/>
        </authorList>
    </citation>
    <scope>NUCLEOTIDE SEQUENCE</scope>
    <source>
        <strain evidence="4">S39M_St_73</strain>
    </source>
</reference>
<dbReference type="InterPro" id="IPR011009">
    <property type="entry name" value="Kinase-like_dom_sf"/>
</dbReference>
<keyword evidence="5" id="KW-1185">Reference proteome</keyword>
<dbReference type="Gene3D" id="1.10.510.10">
    <property type="entry name" value="Transferase(Phosphotransferase) domain 1"/>
    <property type="match status" value="1"/>
</dbReference>
<dbReference type="InterPro" id="IPR000719">
    <property type="entry name" value="Prot_kinase_dom"/>
</dbReference>
<proteinExistence type="inferred from homology"/>
<name>A0AA43RK06_9LACT</name>
<dbReference type="PANTHER" id="PTHR10566:SF113">
    <property type="entry name" value="PROTEIN ACTIVITY OF BC1 COMPLEX KINASE 7, CHLOROPLASTIC"/>
    <property type="match status" value="1"/>
</dbReference>
<evidence type="ECO:0000256" key="2">
    <source>
        <dbReference type="SAM" id="Phobius"/>
    </source>
</evidence>
<dbReference type="PROSITE" id="PS50011">
    <property type="entry name" value="PROTEIN_KINASE_DOM"/>
    <property type="match status" value="1"/>
</dbReference>
<dbReference type="InterPro" id="IPR050154">
    <property type="entry name" value="UbiB_kinase"/>
</dbReference>
<keyword evidence="4" id="KW-0808">Transferase</keyword>
<evidence type="ECO:0000256" key="1">
    <source>
        <dbReference type="ARBA" id="ARBA00009670"/>
    </source>
</evidence>
<keyword evidence="2" id="KW-1133">Transmembrane helix</keyword>